<dbReference type="InterPro" id="IPR003673">
    <property type="entry name" value="CoA-Trfase_fam_III"/>
</dbReference>
<dbReference type="InterPro" id="IPR050509">
    <property type="entry name" value="CoA-transferase_III"/>
</dbReference>
<proteinExistence type="predicted"/>
<organism evidence="1 2">
    <name type="scientific">Neobacillus niacini</name>
    <dbReference type="NCBI Taxonomy" id="86668"/>
    <lineage>
        <taxon>Bacteria</taxon>
        <taxon>Bacillati</taxon>
        <taxon>Bacillota</taxon>
        <taxon>Bacilli</taxon>
        <taxon>Bacillales</taxon>
        <taxon>Bacillaceae</taxon>
        <taxon>Neobacillus</taxon>
    </lineage>
</organism>
<dbReference type="InterPro" id="IPR044855">
    <property type="entry name" value="CoA-Trfase_III_dom3_sf"/>
</dbReference>
<dbReference type="Proteomes" id="UP000548423">
    <property type="component" value="Unassembled WGS sequence"/>
</dbReference>
<accession>A0A852T8S4</accession>
<dbReference type="EMBL" id="JACCBX010000002">
    <property type="protein sequence ID" value="NYE04197.1"/>
    <property type="molecule type" value="Genomic_DNA"/>
</dbReference>
<dbReference type="GO" id="GO:0016740">
    <property type="term" value="F:transferase activity"/>
    <property type="evidence" value="ECO:0007669"/>
    <property type="project" value="UniProtKB-KW"/>
</dbReference>
<reference evidence="2" key="1">
    <citation type="submission" date="2020-07" db="EMBL/GenBank/DDBJ databases">
        <authorList>
            <person name="Partida-Martinez L."/>
            <person name="Huntemann M."/>
            <person name="Clum A."/>
            <person name="Wang J."/>
            <person name="Palaniappan K."/>
            <person name="Ritter S."/>
            <person name="Chen I.-M."/>
            <person name="Stamatis D."/>
            <person name="Reddy T."/>
            <person name="O'Malley R."/>
            <person name="Daum C."/>
            <person name="Shapiro N."/>
            <person name="Ivanova N."/>
            <person name="Kyrpides N."/>
            <person name="Woyke T."/>
        </authorList>
    </citation>
    <scope>NUCLEOTIDE SEQUENCE [LARGE SCALE GENOMIC DNA]</scope>
    <source>
        <strain evidence="2">AT2.8</strain>
    </source>
</reference>
<gene>
    <name evidence="1" type="ORF">F4694_000941</name>
</gene>
<dbReference type="SUPFAM" id="SSF89796">
    <property type="entry name" value="CoA-transferase family III (CaiB/BaiF)"/>
    <property type="match status" value="1"/>
</dbReference>
<reference evidence="2" key="2">
    <citation type="submission" date="2020-08" db="EMBL/GenBank/DDBJ databases">
        <title>The Agave Microbiome: Exploring the role of microbial communities in plant adaptations to desert environments.</title>
        <authorList>
            <person name="Partida-Martinez L.P."/>
        </authorList>
    </citation>
    <scope>NUCLEOTIDE SEQUENCE [LARGE SCALE GENOMIC DNA]</scope>
    <source>
        <strain evidence="2">AT2.8</strain>
    </source>
</reference>
<comment type="caution">
    <text evidence="1">The sequence shown here is derived from an EMBL/GenBank/DDBJ whole genome shotgun (WGS) entry which is preliminary data.</text>
</comment>
<dbReference type="InterPro" id="IPR023606">
    <property type="entry name" value="CoA-Trfase_III_dom_1_sf"/>
</dbReference>
<dbReference type="PANTHER" id="PTHR48228">
    <property type="entry name" value="SUCCINYL-COA--D-CITRAMALATE COA-TRANSFERASE"/>
    <property type="match status" value="1"/>
</dbReference>
<sequence>MSGALEGLKILDFSTLVPGPYATMCLADLGAEVLRIKSGTRPDVVDFLPPFLPGTELSAVSAQLSRNKEVMTLNLKDPRAVDVIHQLLGEYDIIIEQFRPGVMTKLNLDYESLKKVNPRLIYCSLTGYGQTGPMRDRAGHDINYIAMSGVASYSGKKESGPPLIGIQVADIASGSNNAIIGILSAVIYRERTGKGQYIDVSMTDGMIAFNSFMQGASYLVNGKEIGMEENLLNGGSLYDYYETQDGRYLSFGGVEPQFFKAFCQTIGRPELAVGGVEPENVAQIKEEVREIVKTKALDEWIELFNTVDACVEPVLSLAEVLEGPLVEERGMVVEIPGPNGTSVKQIANPIKFSESIPEYRHTGIPLSEANTEVVMKNLGYSQEQIDEFTKTGLFS</sequence>
<dbReference type="Gene3D" id="3.40.50.10540">
    <property type="entry name" value="Crotonobetainyl-coa:carnitine coa-transferase, domain 1"/>
    <property type="match status" value="2"/>
</dbReference>
<name>A0A852T8S4_9BACI</name>
<dbReference type="AlphaFoldDB" id="A0A852T8S4"/>
<dbReference type="Gene3D" id="3.30.1540.10">
    <property type="entry name" value="formyl-coa transferase, domain 3"/>
    <property type="match status" value="1"/>
</dbReference>
<dbReference type="Pfam" id="PF02515">
    <property type="entry name" value="CoA_transf_3"/>
    <property type="match status" value="1"/>
</dbReference>
<protein>
    <submittedName>
        <fullName evidence="1">Crotonobetainyl-CoA:carnitine CoA-transferase CaiB-like acyl-CoA transferase</fullName>
    </submittedName>
</protein>
<evidence type="ECO:0000313" key="2">
    <source>
        <dbReference type="Proteomes" id="UP000548423"/>
    </source>
</evidence>
<evidence type="ECO:0000313" key="1">
    <source>
        <dbReference type="EMBL" id="NYE04197.1"/>
    </source>
</evidence>
<dbReference type="PANTHER" id="PTHR48228:SF5">
    <property type="entry name" value="ALPHA-METHYLACYL-COA RACEMASE"/>
    <property type="match status" value="1"/>
</dbReference>